<evidence type="ECO:0000313" key="10">
    <source>
        <dbReference type="EMBL" id="MEA9356215.1"/>
    </source>
</evidence>
<dbReference type="InterPro" id="IPR036890">
    <property type="entry name" value="HATPase_C_sf"/>
</dbReference>
<protein>
    <recommendedName>
        <fullName evidence="2">histidine kinase</fullName>
        <ecNumber evidence="2">2.7.13.3</ecNumber>
    </recommendedName>
</protein>
<dbReference type="Pfam" id="PF02518">
    <property type="entry name" value="HATPase_c"/>
    <property type="match status" value="1"/>
</dbReference>
<dbReference type="Gene3D" id="3.30.450.20">
    <property type="entry name" value="PAS domain"/>
    <property type="match status" value="1"/>
</dbReference>
<gene>
    <name evidence="10" type="ORF">SHI21_08380</name>
</gene>
<organism evidence="10 11">
    <name type="scientific">Bacteriovorax antarcticus</name>
    <dbReference type="NCBI Taxonomy" id="3088717"/>
    <lineage>
        <taxon>Bacteria</taxon>
        <taxon>Pseudomonadati</taxon>
        <taxon>Bdellovibrionota</taxon>
        <taxon>Bacteriovoracia</taxon>
        <taxon>Bacteriovoracales</taxon>
        <taxon>Bacteriovoracaceae</taxon>
        <taxon>Bacteriovorax</taxon>
    </lineage>
</organism>
<dbReference type="Pfam" id="PF00512">
    <property type="entry name" value="HisKA"/>
    <property type="match status" value="1"/>
</dbReference>
<accession>A0ABU5VT34</accession>
<evidence type="ECO:0000256" key="2">
    <source>
        <dbReference type="ARBA" id="ARBA00012438"/>
    </source>
</evidence>
<name>A0ABU5VT34_9BACT</name>
<reference evidence="10 11" key="1">
    <citation type="submission" date="2023-11" db="EMBL/GenBank/DDBJ databases">
        <title>A Novel Polar Bacteriovorax (B. antarcticus) Isolated from the Biocrust in Antarctica.</title>
        <authorList>
            <person name="Mun W."/>
            <person name="Choi S.Y."/>
            <person name="Mitchell R.J."/>
        </authorList>
    </citation>
    <scope>NUCLEOTIDE SEQUENCE [LARGE SCALE GENOMIC DNA]</scope>
    <source>
        <strain evidence="10 11">PP10</strain>
    </source>
</reference>
<evidence type="ECO:0000259" key="9">
    <source>
        <dbReference type="PROSITE" id="PS50109"/>
    </source>
</evidence>
<dbReference type="InterPro" id="IPR005467">
    <property type="entry name" value="His_kinase_dom"/>
</dbReference>
<evidence type="ECO:0000313" key="11">
    <source>
        <dbReference type="Proteomes" id="UP001302274"/>
    </source>
</evidence>
<evidence type="ECO:0000256" key="7">
    <source>
        <dbReference type="ARBA" id="ARBA00022840"/>
    </source>
</evidence>
<sequence length="362" mass="41257">MNNLSTKTEAEVSSFINLMPSAILWIDQNQKIKNANDIFLSIINKSKEEVVGTDLTQYPLQNLKQYFSHIDLLRNRDIKIVDHFEIDNEKKTVRFYIKEIEEENSYLIMGIDISNEIYRSEAHEEIRRQQEENARFMMIGQIATGVAHEINNPLAIISGFLFNMKRTLEKEGANLNTEYFLDKISKSAINIDRIAMIVRGLKFLSRNDLTSPFEDVHIQEIIGHALDICSEKFKATGVTLVIGDSTPEMIVNCRPVQLTQVLINLLTNAHDAVLESEKKLVRISFKKDDRNFTVSVTDSGPGVPLEIRDQIMKPFFTTKFANKGVGLGLSTSRIIVQDHKGELLLDQTNPETTFNIILKNKL</sequence>
<feature type="domain" description="Histidine kinase" evidence="9">
    <location>
        <begin position="145"/>
        <end position="362"/>
    </location>
</feature>
<dbReference type="PRINTS" id="PR00344">
    <property type="entry name" value="BCTRLSENSOR"/>
</dbReference>
<dbReference type="SUPFAM" id="SSF55874">
    <property type="entry name" value="ATPase domain of HSP90 chaperone/DNA topoisomerase II/histidine kinase"/>
    <property type="match status" value="1"/>
</dbReference>
<evidence type="ECO:0000256" key="6">
    <source>
        <dbReference type="ARBA" id="ARBA00022777"/>
    </source>
</evidence>
<dbReference type="SUPFAM" id="SSF47384">
    <property type="entry name" value="Homodimeric domain of signal transducing histidine kinase"/>
    <property type="match status" value="1"/>
</dbReference>
<evidence type="ECO:0000256" key="1">
    <source>
        <dbReference type="ARBA" id="ARBA00000085"/>
    </source>
</evidence>
<evidence type="ECO:0000256" key="5">
    <source>
        <dbReference type="ARBA" id="ARBA00022741"/>
    </source>
</evidence>
<dbReference type="CDD" id="cd00082">
    <property type="entry name" value="HisKA"/>
    <property type="match status" value="1"/>
</dbReference>
<dbReference type="GO" id="GO:0005524">
    <property type="term" value="F:ATP binding"/>
    <property type="evidence" value="ECO:0007669"/>
    <property type="project" value="UniProtKB-KW"/>
</dbReference>
<dbReference type="PROSITE" id="PS50109">
    <property type="entry name" value="HIS_KIN"/>
    <property type="match status" value="1"/>
</dbReference>
<dbReference type="InterPro" id="IPR003594">
    <property type="entry name" value="HATPase_dom"/>
</dbReference>
<dbReference type="SMART" id="SM00388">
    <property type="entry name" value="HisKA"/>
    <property type="match status" value="1"/>
</dbReference>
<keyword evidence="6" id="KW-0418">Kinase</keyword>
<dbReference type="Gene3D" id="1.10.287.130">
    <property type="match status" value="1"/>
</dbReference>
<keyword evidence="11" id="KW-1185">Reference proteome</keyword>
<dbReference type="PANTHER" id="PTHR43065">
    <property type="entry name" value="SENSOR HISTIDINE KINASE"/>
    <property type="match status" value="1"/>
</dbReference>
<keyword evidence="8" id="KW-0902">Two-component regulatory system</keyword>
<comment type="catalytic activity">
    <reaction evidence="1">
        <text>ATP + protein L-histidine = ADP + protein N-phospho-L-histidine.</text>
        <dbReference type="EC" id="2.7.13.3"/>
    </reaction>
</comment>
<dbReference type="InterPro" id="IPR035965">
    <property type="entry name" value="PAS-like_dom_sf"/>
</dbReference>
<keyword evidence="5" id="KW-0547">Nucleotide-binding</keyword>
<dbReference type="InterPro" id="IPR004358">
    <property type="entry name" value="Sig_transdc_His_kin-like_C"/>
</dbReference>
<dbReference type="EMBL" id="JAYGJQ010000001">
    <property type="protein sequence ID" value="MEA9356215.1"/>
    <property type="molecule type" value="Genomic_DNA"/>
</dbReference>
<keyword evidence="4" id="KW-0808">Transferase</keyword>
<dbReference type="EC" id="2.7.13.3" evidence="2"/>
<keyword evidence="7 10" id="KW-0067">ATP-binding</keyword>
<proteinExistence type="predicted"/>
<dbReference type="PANTHER" id="PTHR43065:SF10">
    <property type="entry name" value="PEROXIDE STRESS-ACTIVATED HISTIDINE KINASE MAK3"/>
    <property type="match status" value="1"/>
</dbReference>
<dbReference type="Proteomes" id="UP001302274">
    <property type="component" value="Unassembled WGS sequence"/>
</dbReference>
<dbReference type="InterPro" id="IPR003661">
    <property type="entry name" value="HisK_dim/P_dom"/>
</dbReference>
<dbReference type="RefSeq" id="WP_323575899.1">
    <property type="nucleotide sequence ID" value="NZ_JAYGJQ010000001.1"/>
</dbReference>
<evidence type="ECO:0000256" key="4">
    <source>
        <dbReference type="ARBA" id="ARBA00022679"/>
    </source>
</evidence>
<evidence type="ECO:0000256" key="8">
    <source>
        <dbReference type="ARBA" id="ARBA00023012"/>
    </source>
</evidence>
<evidence type="ECO:0000256" key="3">
    <source>
        <dbReference type="ARBA" id="ARBA00022553"/>
    </source>
</evidence>
<dbReference type="Gene3D" id="3.30.565.10">
    <property type="entry name" value="Histidine kinase-like ATPase, C-terminal domain"/>
    <property type="match status" value="1"/>
</dbReference>
<dbReference type="InterPro" id="IPR036097">
    <property type="entry name" value="HisK_dim/P_sf"/>
</dbReference>
<dbReference type="SMART" id="SM00387">
    <property type="entry name" value="HATPase_c"/>
    <property type="match status" value="1"/>
</dbReference>
<dbReference type="SUPFAM" id="SSF55785">
    <property type="entry name" value="PYP-like sensor domain (PAS domain)"/>
    <property type="match status" value="1"/>
</dbReference>
<keyword evidence="3" id="KW-0597">Phosphoprotein</keyword>
<comment type="caution">
    <text evidence="10">The sequence shown here is derived from an EMBL/GenBank/DDBJ whole genome shotgun (WGS) entry which is preliminary data.</text>
</comment>